<dbReference type="Proteomes" id="UP001142489">
    <property type="component" value="Unassembled WGS sequence"/>
</dbReference>
<evidence type="ECO:0000256" key="6">
    <source>
        <dbReference type="ARBA" id="ARBA00023136"/>
    </source>
</evidence>
<keyword evidence="14" id="KW-1185">Reference proteome</keyword>
<dbReference type="PROSITE" id="PS00237">
    <property type="entry name" value="G_PROTEIN_RECEP_F1_1"/>
    <property type="match status" value="1"/>
</dbReference>
<dbReference type="AlphaFoldDB" id="A0A9Q0Y146"/>
<dbReference type="GO" id="GO:0005886">
    <property type="term" value="C:plasma membrane"/>
    <property type="evidence" value="ECO:0007669"/>
    <property type="project" value="UniProtKB-SubCell"/>
</dbReference>
<keyword evidence="6 11" id="KW-0472">Membrane</keyword>
<dbReference type="PRINTS" id="PR00237">
    <property type="entry name" value="GPCRRHODOPSN"/>
</dbReference>
<feature type="transmembrane region" description="Helical" evidence="11">
    <location>
        <begin position="69"/>
        <end position="93"/>
    </location>
</feature>
<keyword evidence="4 11" id="KW-1133">Transmembrane helix</keyword>
<dbReference type="InterPro" id="IPR000276">
    <property type="entry name" value="GPCR_Rhodpsn"/>
</dbReference>
<dbReference type="GO" id="GO:0004930">
    <property type="term" value="F:G protein-coupled receptor activity"/>
    <property type="evidence" value="ECO:0007669"/>
    <property type="project" value="UniProtKB-KW"/>
</dbReference>
<comment type="caution">
    <text evidence="13">The sequence shown here is derived from an EMBL/GenBank/DDBJ whole genome shotgun (WGS) entry which is preliminary data.</text>
</comment>
<feature type="transmembrane region" description="Helical" evidence="11">
    <location>
        <begin position="138"/>
        <end position="154"/>
    </location>
</feature>
<dbReference type="PANTHER" id="PTHR11334:SF69">
    <property type="entry name" value="G-PROTEIN COUPLED RECEPTORS FAMILY 1 PROFILE DOMAIN-CONTAINING PROTEIN"/>
    <property type="match status" value="1"/>
</dbReference>
<evidence type="ECO:0000256" key="4">
    <source>
        <dbReference type="ARBA" id="ARBA00022989"/>
    </source>
</evidence>
<keyword evidence="5 10" id="KW-0297">G-protein coupled receptor</keyword>
<evidence type="ECO:0000256" key="10">
    <source>
        <dbReference type="RuleBase" id="RU000688"/>
    </source>
</evidence>
<keyword evidence="3 10" id="KW-0812">Transmembrane</keyword>
<evidence type="ECO:0000256" key="7">
    <source>
        <dbReference type="ARBA" id="ARBA00023170"/>
    </source>
</evidence>
<feature type="transmembrane region" description="Helical" evidence="11">
    <location>
        <begin position="105"/>
        <end position="126"/>
    </location>
</feature>
<feature type="transmembrane region" description="Helical" evidence="11">
    <location>
        <begin position="189"/>
        <end position="208"/>
    </location>
</feature>
<keyword evidence="2" id="KW-1003">Cell membrane</keyword>
<evidence type="ECO:0000259" key="12">
    <source>
        <dbReference type="PROSITE" id="PS50262"/>
    </source>
</evidence>
<comment type="subcellular location">
    <subcellularLocation>
        <location evidence="1">Cell membrane</location>
        <topology evidence="1">Multi-pass membrane protein</topology>
    </subcellularLocation>
</comment>
<dbReference type="InterPro" id="IPR026234">
    <property type="entry name" value="MRGPCRFAMILY"/>
</dbReference>
<evidence type="ECO:0000256" key="1">
    <source>
        <dbReference type="ARBA" id="ARBA00004651"/>
    </source>
</evidence>
<accession>A0A9Q0Y146</accession>
<protein>
    <recommendedName>
        <fullName evidence="12">G-protein coupled receptors family 1 profile domain-containing protein</fullName>
    </recommendedName>
</protein>
<evidence type="ECO:0000313" key="14">
    <source>
        <dbReference type="Proteomes" id="UP001142489"/>
    </source>
</evidence>
<feature type="transmembrane region" description="Helical" evidence="11">
    <location>
        <begin position="257"/>
        <end position="280"/>
    </location>
</feature>
<evidence type="ECO:0000256" key="11">
    <source>
        <dbReference type="SAM" id="Phobius"/>
    </source>
</evidence>
<evidence type="ECO:0000256" key="2">
    <source>
        <dbReference type="ARBA" id="ARBA00022475"/>
    </source>
</evidence>
<gene>
    <name evidence="13" type="ORF">JRQ81_010818</name>
</gene>
<proteinExistence type="inferred from homology"/>
<name>A0A9Q0Y146_9SAUR</name>
<evidence type="ECO:0000256" key="8">
    <source>
        <dbReference type="ARBA" id="ARBA00023224"/>
    </source>
</evidence>
<feature type="transmembrane region" description="Helical" evidence="11">
    <location>
        <begin position="292"/>
        <end position="313"/>
    </location>
</feature>
<dbReference type="PROSITE" id="PS50262">
    <property type="entry name" value="G_PROTEIN_RECEP_F1_2"/>
    <property type="match status" value="1"/>
</dbReference>
<dbReference type="Gene3D" id="1.20.1070.10">
    <property type="entry name" value="Rhodopsin 7-helix transmembrane proteins"/>
    <property type="match status" value="1"/>
</dbReference>
<dbReference type="FunFam" id="1.20.1070.10:FF:000193">
    <property type="entry name" value="Mas-related G-protein coupled receptor member E"/>
    <property type="match status" value="1"/>
</dbReference>
<keyword evidence="8 10" id="KW-0807">Transducer</keyword>
<dbReference type="InterPro" id="IPR017452">
    <property type="entry name" value="GPCR_Rhodpsn_7TM"/>
</dbReference>
<evidence type="ECO:0000256" key="5">
    <source>
        <dbReference type="ARBA" id="ARBA00023040"/>
    </source>
</evidence>
<comment type="similarity">
    <text evidence="9">Belongs to the G-protein coupled receptor 1 family. Mas subfamily.</text>
</comment>
<keyword evidence="7 10" id="KW-0675">Receptor</keyword>
<reference evidence="13" key="1">
    <citation type="journal article" date="2023" name="DNA Res.">
        <title>Chromosome-level genome assembly of Phrynocephalus forsythii using third-generation DNA sequencing and Hi-C analysis.</title>
        <authorList>
            <person name="Qi Y."/>
            <person name="Zhao W."/>
            <person name="Zhao Y."/>
            <person name="Niu C."/>
            <person name="Cao S."/>
            <person name="Zhang Y."/>
        </authorList>
    </citation>
    <scope>NUCLEOTIDE SEQUENCE</scope>
    <source>
        <tissue evidence="13">Muscle</tissue>
    </source>
</reference>
<evidence type="ECO:0000313" key="13">
    <source>
        <dbReference type="EMBL" id="KAJ7338173.1"/>
    </source>
</evidence>
<dbReference type="EMBL" id="JAPFRF010000003">
    <property type="protein sequence ID" value="KAJ7338173.1"/>
    <property type="molecule type" value="Genomic_DNA"/>
</dbReference>
<organism evidence="13 14">
    <name type="scientific">Phrynocephalus forsythii</name>
    <dbReference type="NCBI Taxonomy" id="171643"/>
    <lineage>
        <taxon>Eukaryota</taxon>
        <taxon>Metazoa</taxon>
        <taxon>Chordata</taxon>
        <taxon>Craniata</taxon>
        <taxon>Vertebrata</taxon>
        <taxon>Euteleostomi</taxon>
        <taxon>Lepidosauria</taxon>
        <taxon>Squamata</taxon>
        <taxon>Bifurcata</taxon>
        <taxon>Unidentata</taxon>
        <taxon>Episquamata</taxon>
        <taxon>Toxicofera</taxon>
        <taxon>Iguania</taxon>
        <taxon>Acrodonta</taxon>
        <taxon>Agamidae</taxon>
        <taxon>Agaminae</taxon>
        <taxon>Phrynocephalus</taxon>
    </lineage>
</organism>
<feature type="transmembrane region" description="Helical" evidence="11">
    <location>
        <begin position="220"/>
        <end position="245"/>
    </location>
</feature>
<dbReference type="PRINTS" id="PR02108">
    <property type="entry name" value="MRGPCRFAMILY"/>
</dbReference>
<sequence>MGSNMSVIRYLTEVWTAFDFITEVESQIPYVSIPSGHSNNRSFHLNINGSIGKGLPVNATDDFDTLSKYVINSFLAVFCLGGLVGNGMVIWLLGFRMKRNPFTTYILNLSVADFGVLLSLLCTAALAMRITHYRTRDIFSLLFLISFELFFFTYSASQFLLTAISIDRCVAVLFPLWHRCHRPTHQSAVISALIWVLSFLLSAIHFILLETQQSGRHPLIFQLIVNVFLCTPLMVVSTFTLCTHFCRKTQQRRQEKLITVIFLALFVFLILSLPLNVTYLVHSHIAPQPKPLVVGLMCSSLNSSVNPLIYFLIGGRHKKVQLRACLKFALQTVFKDEEDSLGKKTTTSESIL</sequence>
<dbReference type="OrthoDB" id="9043355at2759"/>
<dbReference type="SUPFAM" id="SSF81321">
    <property type="entry name" value="Family A G protein-coupled receptor-like"/>
    <property type="match status" value="1"/>
</dbReference>
<evidence type="ECO:0000256" key="3">
    <source>
        <dbReference type="ARBA" id="ARBA00022692"/>
    </source>
</evidence>
<dbReference type="PANTHER" id="PTHR11334">
    <property type="entry name" value="MAS-RELATED G-PROTEIN COUPLED RECEPTOR"/>
    <property type="match status" value="1"/>
</dbReference>
<evidence type="ECO:0000256" key="9">
    <source>
        <dbReference type="ARBA" id="ARBA00061394"/>
    </source>
</evidence>
<dbReference type="Pfam" id="PF00001">
    <property type="entry name" value="7tm_1"/>
    <property type="match status" value="1"/>
</dbReference>
<feature type="domain" description="G-protein coupled receptors family 1 profile" evidence="12">
    <location>
        <begin position="85"/>
        <end position="310"/>
    </location>
</feature>